<accession>A0A6C0KPR3</accession>
<feature type="transmembrane region" description="Helical" evidence="1">
    <location>
        <begin position="6"/>
        <end position="23"/>
    </location>
</feature>
<dbReference type="Pfam" id="PF09945">
    <property type="entry name" value="DUF2177"/>
    <property type="match status" value="1"/>
</dbReference>
<evidence type="ECO:0008006" key="3">
    <source>
        <dbReference type="Google" id="ProtNLM"/>
    </source>
</evidence>
<keyword evidence="1" id="KW-0812">Transmembrane</keyword>
<keyword evidence="1" id="KW-0472">Membrane</keyword>
<protein>
    <recommendedName>
        <fullName evidence="3">DUF2177 family protein</fullName>
    </recommendedName>
</protein>
<feature type="transmembrane region" description="Helical" evidence="1">
    <location>
        <begin position="94"/>
        <end position="117"/>
    </location>
</feature>
<feature type="transmembrane region" description="Helical" evidence="1">
    <location>
        <begin position="44"/>
        <end position="63"/>
    </location>
</feature>
<evidence type="ECO:0000256" key="1">
    <source>
        <dbReference type="SAM" id="Phobius"/>
    </source>
</evidence>
<organism evidence="2">
    <name type="scientific">viral metagenome</name>
    <dbReference type="NCBI Taxonomy" id="1070528"/>
    <lineage>
        <taxon>unclassified sequences</taxon>
        <taxon>metagenomes</taxon>
        <taxon>organismal metagenomes</taxon>
    </lineage>
</organism>
<proteinExistence type="predicted"/>
<keyword evidence="1" id="KW-1133">Transmembrane helix</keyword>
<reference evidence="2" key="1">
    <citation type="journal article" date="2020" name="Nature">
        <title>Giant virus diversity and host interactions through global metagenomics.</title>
        <authorList>
            <person name="Schulz F."/>
            <person name="Roux S."/>
            <person name="Paez-Espino D."/>
            <person name="Jungbluth S."/>
            <person name="Walsh D.A."/>
            <person name="Denef V.J."/>
            <person name="McMahon K.D."/>
            <person name="Konstantinidis K.T."/>
            <person name="Eloe-Fadrosh E.A."/>
            <person name="Kyrpides N.C."/>
            <person name="Woyke T."/>
        </authorList>
    </citation>
    <scope>NUCLEOTIDE SEQUENCE</scope>
    <source>
        <strain evidence="2">GVMAG-S-3300013014-104</strain>
    </source>
</reference>
<name>A0A6C0KPR3_9ZZZZ</name>
<evidence type="ECO:0000313" key="2">
    <source>
        <dbReference type="EMBL" id="QHU19136.1"/>
    </source>
</evidence>
<dbReference type="InterPro" id="IPR018687">
    <property type="entry name" value="DUF2177_membr"/>
</dbReference>
<sequence>MFDFTFLISAVVFVVLDYIYLGVMKNYFLKQVQLVQGSPLKINLLASIICYIFLITGINYFIIKPNRSIQDAFLLGLVIYAVYETTNLALFKNWSWLTVIIDSLWGGTLFALTAFIVHKIKFLFK</sequence>
<dbReference type="EMBL" id="MN740944">
    <property type="protein sequence ID" value="QHU19136.1"/>
    <property type="molecule type" value="Genomic_DNA"/>
</dbReference>
<dbReference type="AlphaFoldDB" id="A0A6C0KPR3"/>